<comment type="caution">
    <text evidence="12">The sequence shown here is derived from an EMBL/GenBank/DDBJ whole genome shotgun (WGS) entry which is preliminary data.</text>
</comment>
<gene>
    <name evidence="12" type="ORF">FYJ33_12645</name>
</gene>
<evidence type="ECO:0000256" key="8">
    <source>
        <dbReference type="ARBA" id="ARBA00049348"/>
    </source>
</evidence>
<dbReference type="PROSITE" id="PS00374">
    <property type="entry name" value="MGMT"/>
    <property type="match status" value="1"/>
</dbReference>
<dbReference type="EMBL" id="VULX01000025">
    <property type="protein sequence ID" value="MSR92219.1"/>
    <property type="molecule type" value="Genomic_DNA"/>
</dbReference>
<dbReference type="GO" id="GO:0032259">
    <property type="term" value="P:methylation"/>
    <property type="evidence" value="ECO:0007669"/>
    <property type="project" value="UniProtKB-KW"/>
</dbReference>
<dbReference type="PANTHER" id="PTHR10815:SF5">
    <property type="entry name" value="METHYLATED-DNA--PROTEIN-CYSTEINE METHYLTRANSFERASE"/>
    <property type="match status" value="1"/>
</dbReference>
<evidence type="ECO:0000256" key="9">
    <source>
        <dbReference type="HAMAP-Rule" id="MF_00772"/>
    </source>
</evidence>
<dbReference type="CDD" id="cd06445">
    <property type="entry name" value="ATase"/>
    <property type="match status" value="1"/>
</dbReference>
<dbReference type="InterPro" id="IPR036217">
    <property type="entry name" value="MethylDNA_cys_MeTrfase_DNAb"/>
</dbReference>
<comment type="catalytic activity">
    <reaction evidence="1 9">
        <text>a 4-O-methyl-thymidine in DNA + L-cysteinyl-[protein] = a thymidine in DNA + S-methyl-L-cysteinyl-[protein]</text>
        <dbReference type="Rhea" id="RHEA:53428"/>
        <dbReference type="Rhea" id="RHEA-COMP:10131"/>
        <dbReference type="Rhea" id="RHEA-COMP:10132"/>
        <dbReference type="Rhea" id="RHEA-COMP:13555"/>
        <dbReference type="Rhea" id="RHEA-COMP:13556"/>
        <dbReference type="ChEBI" id="CHEBI:29950"/>
        <dbReference type="ChEBI" id="CHEBI:82612"/>
        <dbReference type="ChEBI" id="CHEBI:137386"/>
        <dbReference type="ChEBI" id="CHEBI:137387"/>
        <dbReference type="EC" id="2.1.1.63"/>
    </reaction>
</comment>
<proteinExistence type="inferred from homology"/>
<dbReference type="Gene3D" id="3.30.160.70">
    <property type="entry name" value="Methylated DNA-protein cysteine methyltransferase domain"/>
    <property type="match status" value="1"/>
</dbReference>
<dbReference type="Proteomes" id="UP000460287">
    <property type="component" value="Unassembled WGS sequence"/>
</dbReference>
<evidence type="ECO:0000256" key="5">
    <source>
        <dbReference type="ARBA" id="ARBA00022679"/>
    </source>
</evidence>
<evidence type="ECO:0000259" key="10">
    <source>
        <dbReference type="Pfam" id="PF01035"/>
    </source>
</evidence>
<dbReference type="RefSeq" id="WP_154532115.1">
    <property type="nucleotide sequence ID" value="NZ_VULX01000025.1"/>
</dbReference>
<dbReference type="FunFam" id="1.10.10.10:FF:000214">
    <property type="entry name" value="Methylated-DNA--protein-cysteine methyltransferase"/>
    <property type="match status" value="1"/>
</dbReference>
<dbReference type="GO" id="GO:0005737">
    <property type="term" value="C:cytoplasm"/>
    <property type="evidence" value="ECO:0007669"/>
    <property type="project" value="UniProtKB-SubCell"/>
</dbReference>
<organism evidence="12 13">
    <name type="scientific">Inconstantimicrobium porci</name>
    <dbReference type="NCBI Taxonomy" id="2652291"/>
    <lineage>
        <taxon>Bacteria</taxon>
        <taxon>Bacillati</taxon>
        <taxon>Bacillota</taxon>
        <taxon>Clostridia</taxon>
        <taxon>Eubacteriales</taxon>
        <taxon>Clostridiaceae</taxon>
        <taxon>Inconstantimicrobium</taxon>
    </lineage>
</organism>
<evidence type="ECO:0000256" key="2">
    <source>
        <dbReference type="ARBA" id="ARBA00008711"/>
    </source>
</evidence>
<dbReference type="EC" id="2.1.1.63" evidence="9"/>
<keyword evidence="4 9" id="KW-0489">Methyltransferase</keyword>
<keyword evidence="6 9" id="KW-0227">DNA damage</keyword>
<evidence type="ECO:0000313" key="13">
    <source>
        <dbReference type="Proteomes" id="UP000460287"/>
    </source>
</evidence>
<dbReference type="InterPro" id="IPR014048">
    <property type="entry name" value="MethylDNA_cys_MeTrfase_DNA-bd"/>
</dbReference>
<comment type="miscellaneous">
    <text evidence="9">This enzyme catalyzes only one turnover and therefore is not strictly catalytic. According to one definition, an enzyme is a biocatalyst that acts repeatedly and over many reaction cycles.</text>
</comment>
<comment type="subcellular location">
    <subcellularLocation>
        <location evidence="9">Cytoplasm</location>
    </subcellularLocation>
</comment>
<reference evidence="12 13" key="1">
    <citation type="submission" date="2019-08" db="EMBL/GenBank/DDBJ databases">
        <title>In-depth cultivation of the pig gut microbiome towards novel bacterial diversity and tailored functional studies.</title>
        <authorList>
            <person name="Wylensek D."/>
            <person name="Hitch T.C.A."/>
            <person name="Clavel T."/>
        </authorList>
    </citation>
    <scope>NUCLEOTIDE SEQUENCE [LARGE SCALE GENOMIC DNA]</scope>
    <source>
        <strain evidence="12 13">WCA-383-APC-5B</strain>
    </source>
</reference>
<dbReference type="Pfam" id="PF02870">
    <property type="entry name" value="Methyltransf_1N"/>
    <property type="match status" value="1"/>
</dbReference>
<dbReference type="InterPro" id="IPR001497">
    <property type="entry name" value="MethylDNA_cys_MeTrfase_AS"/>
</dbReference>
<comment type="function">
    <text evidence="9">Involved in the cellular defense against the biological effects of O6-methylguanine (O6-MeG) and O4-methylthymine (O4-MeT) in DNA. Repairs the methylated nucleobase in DNA by stoichiometrically transferring the methyl group to a cysteine residue in the enzyme. This is a suicide reaction: the enzyme is irreversibly inactivated.</text>
</comment>
<dbReference type="InterPro" id="IPR023546">
    <property type="entry name" value="MGMT"/>
</dbReference>
<keyword evidence="3 9" id="KW-0963">Cytoplasm</keyword>
<evidence type="ECO:0000256" key="1">
    <source>
        <dbReference type="ARBA" id="ARBA00001286"/>
    </source>
</evidence>
<evidence type="ECO:0000256" key="6">
    <source>
        <dbReference type="ARBA" id="ARBA00022763"/>
    </source>
</evidence>
<dbReference type="SUPFAM" id="SSF46767">
    <property type="entry name" value="Methylated DNA-protein cysteine methyltransferase, C-terminal domain"/>
    <property type="match status" value="1"/>
</dbReference>
<dbReference type="InterPro" id="IPR036631">
    <property type="entry name" value="MGMT_N_sf"/>
</dbReference>
<evidence type="ECO:0000256" key="7">
    <source>
        <dbReference type="ARBA" id="ARBA00023204"/>
    </source>
</evidence>
<evidence type="ECO:0000256" key="4">
    <source>
        <dbReference type="ARBA" id="ARBA00022603"/>
    </source>
</evidence>
<dbReference type="InterPro" id="IPR036388">
    <property type="entry name" value="WH-like_DNA-bd_sf"/>
</dbReference>
<dbReference type="GO" id="GO:0003908">
    <property type="term" value="F:methylated-DNA-[protein]-cysteine S-methyltransferase activity"/>
    <property type="evidence" value="ECO:0007669"/>
    <property type="project" value="UniProtKB-UniRule"/>
</dbReference>
<feature type="active site" description="Nucleophile; methyl group acceptor" evidence="9">
    <location>
        <position position="131"/>
    </location>
</feature>
<name>A0A7X2T222_9CLOT</name>
<evidence type="ECO:0000259" key="11">
    <source>
        <dbReference type="Pfam" id="PF02870"/>
    </source>
</evidence>
<feature type="domain" description="Methylated-DNA-[protein]-cysteine S-methyltransferase DNA binding" evidence="10">
    <location>
        <begin position="80"/>
        <end position="159"/>
    </location>
</feature>
<comment type="similarity">
    <text evidence="2 9">Belongs to the MGMT family.</text>
</comment>
<keyword evidence="5 9" id="KW-0808">Transferase</keyword>
<dbReference type="GO" id="GO:0006307">
    <property type="term" value="P:DNA alkylation repair"/>
    <property type="evidence" value="ECO:0007669"/>
    <property type="project" value="UniProtKB-UniRule"/>
</dbReference>
<evidence type="ECO:0000313" key="12">
    <source>
        <dbReference type="EMBL" id="MSR92219.1"/>
    </source>
</evidence>
<keyword evidence="7 9" id="KW-0234">DNA repair</keyword>
<protein>
    <recommendedName>
        <fullName evidence="9">Methylated-DNA--protein-cysteine methyltransferase</fullName>
        <ecNumber evidence="9">2.1.1.63</ecNumber>
    </recommendedName>
    <alternativeName>
        <fullName evidence="9">6-O-methylguanine-DNA methyltransferase</fullName>
        <shortName evidence="9">MGMT</shortName>
    </alternativeName>
    <alternativeName>
        <fullName evidence="9">O-6-methylguanine-DNA-alkyltransferase</fullName>
    </alternativeName>
</protein>
<dbReference type="AlphaFoldDB" id="A0A7X2T222"/>
<keyword evidence="13" id="KW-1185">Reference proteome</keyword>
<accession>A0A7X2T222</accession>
<comment type="catalytic activity">
    <reaction evidence="8 9">
        <text>a 6-O-methyl-2'-deoxyguanosine in DNA + L-cysteinyl-[protein] = S-methyl-L-cysteinyl-[protein] + a 2'-deoxyguanosine in DNA</text>
        <dbReference type="Rhea" id="RHEA:24000"/>
        <dbReference type="Rhea" id="RHEA-COMP:10131"/>
        <dbReference type="Rhea" id="RHEA-COMP:10132"/>
        <dbReference type="Rhea" id="RHEA-COMP:11367"/>
        <dbReference type="Rhea" id="RHEA-COMP:11368"/>
        <dbReference type="ChEBI" id="CHEBI:29950"/>
        <dbReference type="ChEBI" id="CHEBI:82612"/>
        <dbReference type="ChEBI" id="CHEBI:85445"/>
        <dbReference type="ChEBI" id="CHEBI:85448"/>
        <dbReference type="EC" id="2.1.1.63"/>
    </reaction>
</comment>
<dbReference type="HAMAP" id="MF_00772">
    <property type="entry name" value="OGT"/>
    <property type="match status" value="1"/>
</dbReference>
<dbReference type="SUPFAM" id="SSF53155">
    <property type="entry name" value="Methylated DNA-protein cysteine methyltransferase domain"/>
    <property type="match status" value="1"/>
</dbReference>
<dbReference type="InterPro" id="IPR008332">
    <property type="entry name" value="MethylG_MeTrfase_N"/>
</dbReference>
<feature type="domain" description="Methylguanine DNA methyltransferase ribonuclease-like" evidence="11">
    <location>
        <begin position="8"/>
        <end position="75"/>
    </location>
</feature>
<dbReference type="NCBIfam" id="TIGR00589">
    <property type="entry name" value="ogt"/>
    <property type="match status" value="1"/>
</dbReference>
<dbReference type="Gene3D" id="1.10.10.10">
    <property type="entry name" value="Winged helix-like DNA-binding domain superfamily/Winged helix DNA-binding domain"/>
    <property type="match status" value="1"/>
</dbReference>
<dbReference type="PANTHER" id="PTHR10815">
    <property type="entry name" value="METHYLATED-DNA--PROTEIN-CYSTEINE METHYLTRANSFERASE"/>
    <property type="match status" value="1"/>
</dbReference>
<dbReference type="Pfam" id="PF01035">
    <property type="entry name" value="DNA_binding_1"/>
    <property type="match status" value="1"/>
</dbReference>
<sequence length="161" mass="17880">MKDEVSVLYKSPVGILKITSRNEKIILIEPVEDENFVKGEAIDETNKDYKLCLKAVEQLNEYFQGKRKVFDLPLNAEGTEFQMKVWKALCDIPYGETRSYSDIAKAIGNTKAVRAVGGANNKNPIAIVVPCHRVIGKNGSMVGYGGGLPMKEYLLQLEKAL</sequence>
<evidence type="ECO:0000256" key="3">
    <source>
        <dbReference type="ARBA" id="ARBA00022490"/>
    </source>
</evidence>